<reference evidence="1" key="1">
    <citation type="submission" date="2022-11" db="EMBL/GenBank/DDBJ databases">
        <title>Dyadobacter pollutisoli sp. nov., isolated from plastic dumped soil.</title>
        <authorList>
            <person name="Kim J.M."/>
            <person name="Kim K.R."/>
            <person name="Lee J.K."/>
            <person name="Hao L."/>
            <person name="Jeon C.O."/>
        </authorList>
    </citation>
    <scope>NUCLEOTIDE SEQUENCE</scope>
    <source>
        <strain evidence="1">U1</strain>
    </source>
</reference>
<dbReference type="RefSeq" id="WP_244819060.1">
    <property type="nucleotide sequence ID" value="NZ_CP112998.1"/>
</dbReference>
<evidence type="ECO:0000313" key="1">
    <source>
        <dbReference type="EMBL" id="WAC13832.1"/>
    </source>
</evidence>
<organism evidence="1 2">
    <name type="scientific">Dyadobacter pollutisoli</name>
    <dbReference type="NCBI Taxonomy" id="2910158"/>
    <lineage>
        <taxon>Bacteria</taxon>
        <taxon>Pseudomonadati</taxon>
        <taxon>Bacteroidota</taxon>
        <taxon>Cytophagia</taxon>
        <taxon>Cytophagales</taxon>
        <taxon>Spirosomataceae</taxon>
        <taxon>Dyadobacter</taxon>
    </lineage>
</organism>
<accession>A0A9E8SR59</accession>
<name>A0A9E8SR59_9BACT</name>
<dbReference type="KEGG" id="dpf:ON006_07685"/>
<evidence type="ECO:0000313" key="2">
    <source>
        <dbReference type="Proteomes" id="UP001164653"/>
    </source>
</evidence>
<protein>
    <submittedName>
        <fullName evidence="1">Uncharacterized protein</fullName>
    </submittedName>
</protein>
<dbReference type="EMBL" id="CP112998">
    <property type="protein sequence ID" value="WAC13832.1"/>
    <property type="molecule type" value="Genomic_DNA"/>
</dbReference>
<dbReference type="AlphaFoldDB" id="A0A9E8SR59"/>
<keyword evidence="2" id="KW-1185">Reference proteome</keyword>
<sequence length="119" mass="13308">MSVIDMLGDQEETLGTEEDLREEIVVEVMQQEISGSLVKIEFETSAGFCRGYYFSSELGREEINLEAESMEILKSLFPGVNGAFVHQVKREWVEISLTESAAGFPEYKMFSRIVTGGAV</sequence>
<gene>
    <name evidence="1" type="ORF">ON006_07685</name>
</gene>
<proteinExistence type="predicted"/>
<dbReference type="Proteomes" id="UP001164653">
    <property type="component" value="Chromosome"/>
</dbReference>